<comment type="caution">
    <text evidence="2">The sequence shown here is derived from an EMBL/GenBank/DDBJ whole genome shotgun (WGS) entry which is preliminary data.</text>
</comment>
<reference evidence="2" key="1">
    <citation type="submission" date="2021-02" db="EMBL/GenBank/DDBJ databases">
        <title>Psilocybe cubensis genome.</title>
        <authorList>
            <person name="Mckernan K.J."/>
            <person name="Crawford S."/>
            <person name="Trippe A."/>
            <person name="Kane L.T."/>
            <person name="Mclaughlin S."/>
        </authorList>
    </citation>
    <scope>NUCLEOTIDE SEQUENCE [LARGE SCALE GENOMIC DNA]</scope>
    <source>
        <strain evidence="2">MGC-MH-2018</strain>
    </source>
</reference>
<dbReference type="OrthoDB" id="3365439at2759"/>
<feature type="compositionally biased region" description="Low complexity" evidence="1">
    <location>
        <begin position="70"/>
        <end position="88"/>
    </location>
</feature>
<proteinExistence type="predicted"/>
<gene>
    <name evidence="2" type="ORF">JR316_003479</name>
</gene>
<evidence type="ECO:0000313" key="2">
    <source>
        <dbReference type="EMBL" id="KAG5171394.1"/>
    </source>
</evidence>
<accession>A0A8H8CNT1</accession>
<feature type="region of interest" description="Disordered" evidence="1">
    <location>
        <begin position="39"/>
        <end position="184"/>
    </location>
</feature>
<sequence>MADSASSGPKRKHPPTFHHYPTNRAKALKKAWVEKTKIKSKWKAEKRKEDLASNYKLEIPVYSDDDGPNVPQVSTSQPESPSTSSAPAHLHHSRAHIHPELPVKPHKSVQPDTEPRPAKRRKILKGKDEDKSAESVSLRELTREAYSRSTLHTFKADPLKKRYDGKDKNNKRGASTGRGQPNMKLRMNAMLAKIKQDFA</sequence>
<evidence type="ECO:0008006" key="3">
    <source>
        <dbReference type="Google" id="ProtNLM"/>
    </source>
</evidence>
<evidence type="ECO:0000256" key="1">
    <source>
        <dbReference type="SAM" id="MobiDB-lite"/>
    </source>
</evidence>
<dbReference type="EMBL" id="JAFIQS010000003">
    <property type="protein sequence ID" value="KAG5171394.1"/>
    <property type="molecule type" value="Genomic_DNA"/>
</dbReference>
<feature type="compositionally biased region" description="Basic and acidic residues" evidence="1">
    <location>
        <begin position="154"/>
        <end position="170"/>
    </location>
</feature>
<feature type="region of interest" description="Disordered" evidence="1">
    <location>
        <begin position="1"/>
        <end position="24"/>
    </location>
</feature>
<feature type="compositionally biased region" description="Basic and acidic residues" evidence="1">
    <location>
        <begin position="39"/>
        <end position="51"/>
    </location>
</feature>
<organism evidence="2">
    <name type="scientific">Psilocybe cubensis</name>
    <name type="common">Psychedelic mushroom</name>
    <name type="synonym">Stropharia cubensis</name>
    <dbReference type="NCBI Taxonomy" id="181762"/>
    <lineage>
        <taxon>Eukaryota</taxon>
        <taxon>Fungi</taxon>
        <taxon>Dikarya</taxon>
        <taxon>Basidiomycota</taxon>
        <taxon>Agaricomycotina</taxon>
        <taxon>Agaricomycetes</taxon>
        <taxon>Agaricomycetidae</taxon>
        <taxon>Agaricales</taxon>
        <taxon>Agaricineae</taxon>
        <taxon>Strophariaceae</taxon>
        <taxon>Psilocybe</taxon>
    </lineage>
</organism>
<protein>
    <recommendedName>
        <fullName evidence="3">rRNA-processing protein FYV7</fullName>
    </recommendedName>
</protein>
<dbReference type="AlphaFoldDB" id="A0A8H8CNT1"/>
<name>A0A8H8CNT1_PSICU</name>